<dbReference type="Proteomes" id="UP000315295">
    <property type="component" value="Unassembled WGS sequence"/>
</dbReference>
<organism evidence="1 2">
    <name type="scientific">Malus baccata</name>
    <name type="common">Siberian crab apple</name>
    <name type="synonym">Pyrus baccata</name>
    <dbReference type="NCBI Taxonomy" id="106549"/>
    <lineage>
        <taxon>Eukaryota</taxon>
        <taxon>Viridiplantae</taxon>
        <taxon>Streptophyta</taxon>
        <taxon>Embryophyta</taxon>
        <taxon>Tracheophyta</taxon>
        <taxon>Spermatophyta</taxon>
        <taxon>Magnoliopsida</taxon>
        <taxon>eudicotyledons</taxon>
        <taxon>Gunneridae</taxon>
        <taxon>Pentapetalae</taxon>
        <taxon>rosids</taxon>
        <taxon>fabids</taxon>
        <taxon>Rosales</taxon>
        <taxon>Rosaceae</taxon>
        <taxon>Amygdaloideae</taxon>
        <taxon>Maleae</taxon>
        <taxon>Malus</taxon>
    </lineage>
</organism>
<evidence type="ECO:0000313" key="1">
    <source>
        <dbReference type="EMBL" id="TQD80350.1"/>
    </source>
</evidence>
<proteinExistence type="predicted"/>
<reference evidence="1 2" key="1">
    <citation type="journal article" date="2019" name="G3 (Bethesda)">
        <title>Sequencing of a Wild Apple (Malus baccata) Genome Unravels the Differences Between Cultivated and Wild Apple Species Regarding Disease Resistance and Cold Tolerance.</title>
        <authorList>
            <person name="Chen X."/>
        </authorList>
    </citation>
    <scope>NUCLEOTIDE SEQUENCE [LARGE SCALE GENOMIC DNA]</scope>
    <source>
        <strain evidence="2">cv. Shandingzi</strain>
        <tissue evidence="1">Leaves</tissue>
    </source>
</reference>
<sequence length="58" mass="6484">MTSSTGSSLPSSSPSLLRYYHGYGFEATDFGFAFGLPPHRLGHLRHDCFTISVNRFLF</sequence>
<dbReference type="EMBL" id="VIEB01000812">
    <property type="protein sequence ID" value="TQD80350.1"/>
    <property type="molecule type" value="Genomic_DNA"/>
</dbReference>
<dbReference type="AlphaFoldDB" id="A0A540L1M1"/>
<accession>A0A540L1M1</accession>
<evidence type="ECO:0000313" key="2">
    <source>
        <dbReference type="Proteomes" id="UP000315295"/>
    </source>
</evidence>
<name>A0A540L1M1_MALBA</name>
<protein>
    <submittedName>
        <fullName evidence="1">Uncharacterized protein</fullName>
    </submittedName>
</protein>
<keyword evidence="2" id="KW-1185">Reference proteome</keyword>
<gene>
    <name evidence="1" type="ORF">C1H46_034106</name>
</gene>
<comment type="caution">
    <text evidence="1">The sequence shown here is derived from an EMBL/GenBank/DDBJ whole genome shotgun (WGS) entry which is preliminary data.</text>
</comment>